<dbReference type="PANTHER" id="PTHR11403">
    <property type="entry name" value="CYTOCHROME C OXIDASE SUBUNIT III"/>
    <property type="match status" value="1"/>
</dbReference>
<keyword evidence="14" id="KW-1185">Reference proteome</keyword>
<evidence type="ECO:0000256" key="10">
    <source>
        <dbReference type="RuleBase" id="RU003376"/>
    </source>
</evidence>
<keyword evidence="6 11" id="KW-1133">Transmembrane helix</keyword>
<dbReference type="Gene3D" id="1.10.287.70">
    <property type="match status" value="1"/>
</dbReference>
<comment type="caution">
    <text evidence="13">The sequence shown here is derived from an EMBL/GenBank/DDBJ whole genome shotgun (WGS) entry which is preliminary data.</text>
</comment>
<evidence type="ECO:0000256" key="4">
    <source>
        <dbReference type="ARBA" id="ARBA00022692"/>
    </source>
</evidence>
<dbReference type="EC" id="7.1.1.9" evidence="3"/>
<evidence type="ECO:0000256" key="1">
    <source>
        <dbReference type="ARBA" id="ARBA00004141"/>
    </source>
</evidence>
<evidence type="ECO:0000259" key="12">
    <source>
        <dbReference type="PROSITE" id="PS50253"/>
    </source>
</evidence>
<reference evidence="13" key="1">
    <citation type="journal article" date="2022" name="ISME J.">
        <title>Identification of active gaseous-alkane degraders at natural gas seeps.</title>
        <authorList>
            <person name="Farhan Ul Haque M."/>
            <person name="Hernandez M."/>
            <person name="Crombie A.T."/>
            <person name="Murrell J.C."/>
        </authorList>
    </citation>
    <scope>NUCLEOTIDE SEQUENCE</scope>
    <source>
        <strain evidence="13">PC2</strain>
    </source>
</reference>
<evidence type="ECO:0000256" key="5">
    <source>
        <dbReference type="ARBA" id="ARBA00022967"/>
    </source>
</evidence>
<keyword evidence="5" id="KW-1278">Translocase</keyword>
<feature type="domain" description="Heme-copper oxidase subunit III family profile" evidence="12">
    <location>
        <begin position="8"/>
        <end position="279"/>
    </location>
</feature>
<feature type="transmembrane region" description="Helical" evidence="11">
    <location>
        <begin position="51"/>
        <end position="70"/>
    </location>
</feature>
<dbReference type="InterPro" id="IPR035973">
    <property type="entry name" value="Cyt_c_oxidase_su3-like_sf"/>
</dbReference>
<dbReference type="EMBL" id="JAIVFP010000001">
    <property type="protein sequence ID" value="MCI4684617.1"/>
    <property type="molecule type" value="Genomic_DNA"/>
</dbReference>
<feature type="transmembrane region" description="Helical" evidence="11">
    <location>
        <begin position="258"/>
        <end position="278"/>
    </location>
</feature>
<dbReference type="PROSITE" id="PS50253">
    <property type="entry name" value="COX3"/>
    <property type="match status" value="1"/>
</dbReference>
<evidence type="ECO:0000256" key="9">
    <source>
        <dbReference type="ARBA" id="ARBA00031625"/>
    </source>
</evidence>
<dbReference type="Gene3D" id="1.20.120.80">
    <property type="entry name" value="Cytochrome c oxidase, subunit III, four-helix bundle"/>
    <property type="match status" value="1"/>
</dbReference>
<evidence type="ECO:0000256" key="3">
    <source>
        <dbReference type="ARBA" id="ARBA00012949"/>
    </source>
</evidence>
<comment type="subcellular location">
    <subcellularLocation>
        <location evidence="10">Cell membrane</location>
        <topology evidence="10">Multi-pass membrane protein</topology>
    </subcellularLocation>
    <subcellularLocation>
        <location evidence="1">Membrane</location>
        <topology evidence="1">Multi-pass membrane protein</topology>
    </subcellularLocation>
</comment>
<name>A0ABS9ZBQ8_9HYPH</name>
<feature type="transmembrane region" description="Helical" evidence="11">
    <location>
        <begin position="20"/>
        <end position="39"/>
    </location>
</feature>
<dbReference type="PANTHER" id="PTHR11403:SF7">
    <property type="entry name" value="CYTOCHROME C OXIDASE SUBUNIT 3"/>
    <property type="match status" value="1"/>
</dbReference>
<evidence type="ECO:0000256" key="8">
    <source>
        <dbReference type="ARBA" id="ARBA00031400"/>
    </source>
</evidence>
<evidence type="ECO:0000256" key="7">
    <source>
        <dbReference type="ARBA" id="ARBA00023136"/>
    </source>
</evidence>
<dbReference type="CDD" id="cd01665">
    <property type="entry name" value="Cyt_c_Oxidase_III"/>
    <property type="match status" value="1"/>
</dbReference>
<dbReference type="InterPro" id="IPR013833">
    <property type="entry name" value="Cyt_c_oxidase_su3_a-hlx"/>
</dbReference>
<keyword evidence="4 10" id="KW-0812">Transmembrane</keyword>
<dbReference type="Proteomes" id="UP001139104">
    <property type="component" value="Unassembled WGS sequence"/>
</dbReference>
<gene>
    <name evidence="13" type="ORF">K2U94_17890</name>
</gene>
<protein>
    <recommendedName>
        <fullName evidence="3">cytochrome-c oxidase</fullName>
        <ecNumber evidence="3">7.1.1.9</ecNumber>
    </recommendedName>
    <alternativeName>
        <fullName evidence="8">Cytochrome aa3 subunit 3</fullName>
    </alternativeName>
    <alternativeName>
        <fullName evidence="9">Cytochrome c oxidase polypeptide III</fullName>
    </alternativeName>
</protein>
<keyword evidence="7 11" id="KW-0472">Membrane</keyword>
<evidence type="ECO:0000256" key="6">
    <source>
        <dbReference type="ARBA" id="ARBA00022989"/>
    </source>
</evidence>
<evidence type="ECO:0000313" key="14">
    <source>
        <dbReference type="Proteomes" id="UP001139104"/>
    </source>
</evidence>
<accession>A0ABS9ZBQ8</accession>
<feature type="transmembrane region" description="Helical" evidence="11">
    <location>
        <begin position="209"/>
        <end position="238"/>
    </location>
</feature>
<sequence length="287" mass="32231">MANGHAKPHHDYHLVAPSPWPLLGSMFAFLTAVGLIFWMHHLELGGLKLGSMIFGTGFIGLLAIMAFWWVDVIKEAEGGDHTPVVQLSHRYGMTLFIASEVMFFVAWFWAFFDASLFPGEKIEYARAAFTGGHWPPKGIEAIDPWRLPIINTMILLTSGTTVTWAHHALLQNDREGLKKGLALTILLGMTFTAVQAYEYIHAPFGFKNSIYGATFFMATGFHGFHVIVGTIFLIVCLIRANAGQFTPKQHLGFEFAAWYWHFVDVVWLFLFTCIYVWGSWGAVIAPE</sequence>
<dbReference type="InterPro" id="IPR033945">
    <property type="entry name" value="Cyt_c_oxase_su3_dom"/>
</dbReference>
<evidence type="ECO:0000256" key="11">
    <source>
        <dbReference type="SAM" id="Phobius"/>
    </source>
</evidence>
<comment type="similarity">
    <text evidence="2 10">Belongs to the cytochrome c oxidase subunit 3 family.</text>
</comment>
<dbReference type="Pfam" id="PF00510">
    <property type="entry name" value="COX3"/>
    <property type="match status" value="1"/>
</dbReference>
<organism evidence="13 14">
    <name type="scientific">Candidatus Rhodoblastus alkanivorans</name>
    <dbReference type="NCBI Taxonomy" id="2954117"/>
    <lineage>
        <taxon>Bacteria</taxon>
        <taxon>Pseudomonadati</taxon>
        <taxon>Pseudomonadota</taxon>
        <taxon>Alphaproteobacteria</taxon>
        <taxon>Hyphomicrobiales</taxon>
        <taxon>Rhodoblastaceae</taxon>
        <taxon>Rhodoblastus</taxon>
    </lineage>
</organism>
<evidence type="ECO:0000256" key="2">
    <source>
        <dbReference type="ARBA" id="ARBA00010581"/>
    </source>
</evidence>
<proteinExistence type="inferred from homology"/>
<evidence type="ECO:0000313" key="13">
    <source>
        <dbReference type="EMBL" id="MCI4684617.1"/>
    </source>
</evidence>
<feature type="transmembrane region" description="Helical" evidence="11">
    <location>
        <begin position="90"/>
        <end position="112"/>
    </location>
</feature>
<dbReference type="RefSeq" id="WP_243068507.1">
    <property type="nucleotide sequence ID" value="NZ_JAIVFK010000001.1"/>
</dbReference>
<feature type="transmembrane region" description="Helical" evidence="11">
    <location>
        <begin position="180"/>
        <end position="197"/>
    </location>
</feature>
<dbReference type="SUPFAM" id="SSF81452">
    <property type="entry name" value="Cytochrome c oxidase subunit III-like"/>
    <property type="match status" value="1"/>
</dbReference>
<dbReference type="InterPro" id="IPR000298">
    <property type="entry name" value="Cyt_c_oxidase-like_su3"/>
</dbReference>
<dbReference type="InterPro" id="IPR024791">
    <property type="entry name" value="Cyt_c/ubiquinol_Oxase_su3"/>
</dbReference>